<dbReference type="PANTHER" id="PTHR35303">
    <property type="entry name" value="OS02G0197800 PROTEIN"/>
    <property type="match status" value="1"/>
</dbReference>
<evidence type="ECO:0000313" key="5">
    <source>
        <dbReference type="Proteomes" id="UP001221302"/>
    </source>
</evidence>
<keyword evidence="1" id="KW-0479">Metal-binding</keyword>
<evidence type="ECO:0000256" key="1">
    <source>
        <dbReference type="ARBA" id="ARBA00022723"/>
    </source>
</evidence>
<organism evidence="4 5">
    <name type="scientific">Stygiobacter electus</name>
    <dbReference type="NCBI Taxonomy" id="3032292"/>
    <lineage>
        <taxon>Bacteria</taxon>
        <taxon>Pseudomonadati</taxon>
        <taxon>Ignavibacteriota</taxon>
        <taxon>Ignavibacteria</taxon>
        <taxon>Ignavibacteriales</taxon>
        <taxon>Melioribacteraceae</taxon>
        <taxon>Stygiobacter</taxon>
    </lineage>
</organism>
<dbReference type="Gene3D" id="3.30.2020.30">
    <property type="match status" value="1"/>
</dbReference>
<feature type="domain" description="Gamma-butyrobetaine hydroxylase-like N-terminal" evidence="3">
    <location>
        <begin position="5"/>
        <end position="88"/>
    </location>
</feature>
<dbReference type="Proteomes" id="UP001221302">
    <property type="component" value="Unassembled WGS sequence"/>
</dbReference>
<evidence type="ECO:0000259" key="3">
    <source>
        <dbReference type="Pfam" id="PF06155"/>
    </source>
</evidence>
<protein>
    <submittedName>
        <fullName evidence="4">DUF971 domain-containing protein</fullName>
    </submittedName>
</protein>
<dbReference type="GO" id="GO:0046872">
    <property type="term" value="F:metal ion binding"/>
    <property type="evidence" value="ECO:0007669"/>
    <property type="project" value="UniProtKB-KW"/>
</dbReference>
<sequence length="97" mass="11435">MIPIKIKIENSEMILEWDDNSVSKIRLSDLRRECPCAYCSNERENDHGKFEVYTTDQITVKEINPVGTYALNIIWNDNHNTGFYEYSFIKKISENKL</sequence>
<accession>A0AAE3TEJ9</accession>
<gene>
    <name evidence="4" type="ORF">P0M35_09915</name>
</gene>
<evidence type="ECO:0000256" key="2">
    <source>
        <dbReference type="ARBA" id="ARBA00023004"/>
    </source>
</evidence>
<dbReference type="Pfam" id="PF06155">
    <property type="entry name" value="GBBH-like_N"/>
    <property type="match status" value="1"/>
</dbReference>
<dbReference type="RefSeq" id="WP_321536238.1">
    <property type="nucleotide sequence ID" value="NZ_JARGDL010000014.1"/>
</dbReference>
<dbReference type="EMBL" id="JARGDL010000014">
    <property type="protein sequence ID" value="MDF1612467.1"/>
    <property type="molecule type" value="Genomic_DNA"/>
</dbReference>
<reference evidence="4" key="1">
    <citation type="submission" date="2023-03" db="EMBL/GenBank/DDBJ databases">
        <title>Stygiobacter electus gen. nov., sp. nov., facultatively anaerobic thermotolerant bacterium of the class Ignavibacteria from a well of Yessentuki mineral water deposit.</title>
        <authorList>
            <person name="Podosokorskaya O.A."/>
            <person name="Elcheninov A.G."/>
            <person name="Petrova N.F."/>
            <person name="Zavarzina D.G."/>
            <person name="Kublanov I.V."/>
            <person name="Merkel A.Y."/>
        </authorList>
    </citation>
    <scope>NUCLEOTIDE SEQUENCE</scope>
    <source>
        <strain evidence="4">09-Me</strain>
    </source>
</reference>
<proteinExistence type="predicted"/>
<dbReference type="InterPro" id="IPR010376">
    <property type="entry name" value="GBBH-like_N"/>
</dbReference>
<dbReference type="InterPro" id="IPR038492">
    <property type="entry name" value="GBBH-like_N_sf"/>
</dbReference>
<name>A0AAE3TEJ9_9BACT</name>
<keyword evidence="2" id="KW-0408">Iron</keyword>
<dbReference type="AlphaFoldDB" id="A0AAE3TEJ9"/>
<evidence type="ECO:0000313" key="4">
    <source>
        <dbReference type="EMBL" id="MDF1612467.1"/>
    </source>
</evidence>
<keyword evidence="5" id="KW-1185">Reference proteome</keyword>
<comment type="caution">
    <text evidence="4">The sequence shown here is derived from an EMBL/GenBank/DDBJ whole genome shotgun (WGS) entry which is preliminary data.</text>
</comment>